<comment type="caution">
    <text evidence="1">The sequence shown here is derived from an EMBL/GenBank/DDBJ whole genome shotgun (WGS) entry which is preliminary data.</text>
</comment>
<name>A0A1N7RXL0_9BURK</name>
<sequence length="56" mass="5965">MNRVGIAAEELHGGNAWIQSQKENGPAGFHLPGRGVRVPRAVRSATQARRPCQAGC</sequence>
<proteinExistence type="predicted"/>
<protein>
    <submittedName>
        <fullName evidence="1">Uncharacterized protein</fullName>
    </submittedName>
</protein>
<dbReference type="EMBL" id="CYGY02000023">
    <property type="protein sequence ID" value="SIT39873.1"/>
    <property type="molecule type" value="Genomic_DNA"/>
</dbReference>
<gene>
    <name evidence="1" type="ORF">BN2476_230269</name>
</gene>
<accession>A0A1N7RXL0</accession>
<evidence type="ECO:0000313" key="2">
    <source>
        <dbReference type="Proteomes" id="UP000195569"/>
    </source>
</evidence>
<dbReference type="Proteomes" id="UP000195569">
    <property type="component" value="Unassembled WGS sequence"/>
</dbReference>
<evidence type="ECO:0000313" key="1">
    <source>
        <dbReference type="EMBL" id="SIT39873.1"/>
    </source>
</evidence>
<organism evidence="1 2">
    <name type="scientific">Paraburkholderia piptadeniae</name>
    <dbReference type="NCBI Taxonomy" id="1701573"/>
    <lineage>
        <taxon>Bacteria</taxon>
        <taxon>Pseudomonadati</taxon>
        <taxon>Pseudomonadota</taxon>
        <taxon>Betaproteobacteria</taxon>
        <taxon>Burkholderiales</taxon>
        <taxon>Burkholderiaceae</taxon>
        <taxon>Paraburkholderia</taxon>
    </lineage>
</organism>
<keyword evidence="2" id="KW-1185">Reference proteome</keyword>
<reference evidence="1" key="1">
    <citation type="submission" date="2016-12" db="EMBL/GenBank/DDBJ databases">
        <authorList>
            <person name="Moulin L."/>
        </authorList>
    </citation>
    <scope>NUCLEOTIDE SEQUENCE [LARGE SCALE GENOMIC DNA]</scope>
    <source>
        <strain evidence="1">STM 7183</strain>
    </source>
</reference>
<dbReference type="AlphaFoldDB" id="A0A1N7RXL0"/>